<feature type="chain" id="PRO_5030519243" evidence="5">
    <location>
        <begin position="33"/>
        <end position="256"/>
    </location>
</feature>
<accession>A0A7Y0HGS5</accession>
<dbReference type="SUPFAM" id="SSF52833">
    <property type="entry name" value="Thioredoxin-like"/>
    <property type="match status" value="1"/>
</dbReference>
<dbReference type="Gene3D" id="3.40.30.10">
    <property type="entry name" value="Glutaredoxin"/>
    <property type="match status" value="1"/>
</dbReference>
<comment type="caution">
    <text evidence="7">The sequence shown here is derived from an EMBL/GenBank/DDBJ whole genome shotgun (WGS) entry which is preliminary data.</text>
</comment>
<dbReference type="RefSeq" id="WP_169624982.1">
    <property type="nucleotide sequence ID" value="NZ_JABBNT010000002.1"/>
</dbReference>
<keyword evidence="3" id="KW-1015">Disulfide bond</keyword>
<dbReference type="GO" id="GO:0016491">
    <property type="term" value="F:oxidoreductase activity"/>
    <property type="evidence" value="ECO:0007669"/>
    <property type="project" value="UniProtKB-KW"/>
</dbReference>
<dbReference type="InterPro" id="IPR036249">
    <property type="entry name" value="Thioredoxin-like_sf"/>
</dbReference>
<evidence type="ECO:0000313" key="8">
    <source>
        <dbReference type="Proteomes" id="UP000539372"/>
    </source>
</evidence>
<evidence type="ECO:0000256" key="1">
    <source>
        <dbReference type="ARBA" id="ARBA00022729"/>
    </source>
</evidence>
<dbReference type="PANTHER" id="PTHR13887">
    <property type="entry name" value="GLUTATHIONE S-TRANSFERASE KAPPA"/>
    <property type="match status" value="1"/>
</dbReference>
<dbReference type="PROSITE" id="PS51352">
    <property type="entry name" value="THIOREDOXIN_2"/>
    <property type="match status" value="1"/>
</dbReference>
<dbReference type="InterPro" id="IPR041205">
    <property type="entry name" value="ScsC_N"/>
</dbReference>
<reference evidence="7 8" key="1">
    <citation type="submission" date="2020-04" db="EMBL/GenBank/DDBJ databases">
        <title>Rhodospirillaceae bacterium KN72 isolated from deep sea.</title>
        <authorList>
            <person name="Zhang D.-C."/>
        </authorList>
    </citation>
    <scope>NUCLEOTIDE SEQUENCE [LARGE SCALE GENOMIC DNA]</scope>
    <source>
        <strain evidence="7 8">KN72</strain>
    </source>
</reference>
<protein>
    <submittedName>
        <fullName evidence="7">DsbA family protein</fullName>
    </submittedName>
</protein>
<dbReference type="Pfam" id="PF18312">
    <property type="entry name" value="ScsC_N"/>
    <property type="match status" value="1"/>
</dbReference>
<keyword evidence="2" id="KW-0560">Oxidoreductase</keyword>
<proteinExistence type="predicted"/>
<dbReference type="EMBL" id="JABBNT010000002">
    <property type="protein sequence ID" value="NMM44649.1"/>
    <property type="molecule type" value="Genomic_DNA"/>
</dbReference>
<dbReference type="Pfam" id="PF01323">
    <property type="entry name" value="DSBA"/>
    <property type="match status" value="1"/>
</dbReference>
<dbReference type="Proteomes" id="UP000539372">
    <property type="component" value="Unassembled WGS sequence"/>
</dbReference>
<keyword evidence="4" id="KW-0676">Redox-active center</keyword>
<feature type="domain" description="Thioredoxin" evidence="6">
    <location>
        <begin position="79"/>
        <end position="253"/>
    </location>
</feature>
<sequence>MTALPIFRAGRIAAFAFFALLTVCTLPFSGHAEDVDATERAKIESVVRDYIMANPEIIVDALKELERREKVAADEKRSAVIAQLVPSLLADPMTPVVGNVDGDVVMVEFFDYQCGYCKRLFPDLKTAMAEDDGLKVVFAEYPILSPASVVAARAAIAAKNQDKYWDFHVALMSHEGRLDETVIMDVADSVGLDTDRLATDMKSDAVTTHLRTVQAMAQALGVTGTPAMVIGDQYVGGYVPLAHLKALFAQARDKAS</sequence>
<feature type="signal peptide" evidence="5">
    <location>
        <begin position="1"/>
        <end position="32"/>
    </location>
</feature>
<evidence type="ECO:0000256" key="2">
    <source>
        <dbReference type="ARBA" id="ARBA00023002"/>
    </source>
</evidence>
<keyword evidence="8" id="KW-1185">Reference proteome</keyword>
<organism evidence="7 8">
    <name type="scientific">Pacificispira spongiicola</name>
    <dbReference type="NCBI Taxonomy" id="2729598"/>
    <lineage>
        <taxon>Bacteria</taxon>
        <taxon>Pseudomonadati</taxon>
        <taxon>Pseudomonadota</taxon>
        <taxon>Alphaproteobacteria</taxon>
        <taxon>Rhodospirillales</taxon>
        <taxon>Rhodospirillaceae</taxon>
        <taxon>Pacificispira</taxon>
    </lineage>
</organism>
<evidence type="ECO:0000256" key="3">
    <source>
        <dbReference type="ARBA" id="ARBA00023157"/>
    </source>
</evidence>
<dbReference type="InterPro" id="IPR001853">
    <property type="entry name" value="DSBA-like_thioredoxin_dom"/>
</dbReference>
<dbReference type="PANTHER" id="PTHR13887:SF14">
    <property type="entry name" value="DISULFIDE BOND FORMATION PROTEIN D"/>
    <property type="match status" value="1"/>
</dbReference>
<name>A0A7Y0HGS5_9PROT</name>
<keyword evidence="1 5" id="KW-0732">Signal</keyword>
<evidence type="ECO:0000256" key="4">
    <source>
        <dbReference type="ARBA" id="ARBA00023284"/>
    </source>
</evidence>
<evidence type="ECO:0000259" key="6">
    <source>
        <dbReference type="PROSITE" id="PS51352"/>
    </source>
</evidence>
<gene>
    <name evidence="7" type="ORF">HH303_09160</name>
</gene>
<evidence type="ECO:0000313" key="7">
    <source>
        <dbReference type="EMBL" id="NMM44649.1"/>
    </source>
</evidence>
<dbReference type="InterPro" id="IPR013766">
    <property type="entry name" value="Thioredoxin_domain"/>
</dbReference>
<evidence type="ECO:0000256" key="5">
    <source>
        <dbReference type="SAM" id="SignalP"/>
    </source>
</evidence>
<dbReference type="AlphaFoldDB" id="A0A7Y0HGS5"/>
<dbReference type="CDD" id="cd03023">
    <property type="entry name" value="DsbA_Com1_like"/>
    <property type="match status" value="1"/>
</dbReference>